<dbReference type="CDD" id="cd03394">
    <property type="entry name" value="PAP2_like_5"/>
    <property type="match status" value="1"/>
</dbReference>
<feature type="transmembrane region" description="Helical" evidence="7">
    <location>
        <begin position="143"/>
        <end position="159"/>
    </location>
</feature>
<keyword evidence="4" id="KW-0378">Hydrolase</keyword>
<dbReference type="GO" id="GO:0016787">
    <property type="term" value="F:hydrolase activity"/>
    <property type="evidence" value="ECO:0007669"/>
    <property type="project" value="UniProtKB-KW"/>
</dbReference>
<dbReference type="SUPFAM" id="SSF48317">
    <property type="entry name" value="Acid phosphatase/Vanadium-dependent haloperoxidase"/>
    <property type="match status" value="1"/>
</dbReference>
<dbReference type="InterPro" id="IPR000326">
    <property type="entry name" value="PAP2/HPO"/>
</dbReference>
<proteinExistence type="predicted"/>
<gene>
    <name evidence="9" type="ORF">EZS27_030778</name>
</gene>
<keyword evidence="3 7" id="KW-0812">Transmembrane</keyword>
<dbReference type="PANTHER" id="PTHR14969">
    <property type="entry name" value="SPHINGOSINE-1-PHOSPHATE PHOSPHOHYDROLASE"/>
    <property type="match status" value="1"/>
</dbReference>
<name>A0A5J4QEP5_9ZZZZ</name>
<evidence type="ECO:0000256" key="6">
    <source>
        <dbReference type="ARBA" id="ARBA00023136"/>
    </source>
</evidence>
<evidence type="ECO:0000313" key="9">
    <source>
        <dbReference type="EMBL" id="KAA6319314.1"/>
    </source>
</evidence>
<dbReference type="PANTHER" id="PTHR14969:SF62">
    <property type="entry name" value="DECAPRENYLPHOSPHORYL-5-PHOSPHORIBOSE PHOSPHATASE RV3807C-RELATED"/>
    <property type="match status" value="1"/>
</dbReference>
<dbReference type="Pfam" id="PF01569">
    <property type="entry name" value="PAP2"/>
    <property type="match status" value="1"/>
</dbReference>
<reference evidence="9" key="1">
    <citation type="submission" date="2019-03" db="EMBL/GenBank/DDBJ databases">
        <title>Single cell metagenomics reveals metabolic interactions within the superorganism composed of flagellate Streblomastix strix and complex community of Bacteroidetes bacteria on its surface.</title>
        <authorList>
            <person name="Treitli S.C."/>
            <person name="Kolisko M."/>
            <person name="Husnik F."/>
            <person name="Keeling P."/>
            <person name="Hampl V."/>
        </authorList>
    </citation>
    <scope>NUCLEOTIDE SEQUENCE</scope>
    <source>
        <strain evidence="9">STM</strain>
    </source>
</reference>
<evidence type="ECO:0000256" key="2">
    <source>
        <dbReference type="ARBA" id="ARBA00022475"/>
    </source>
</evidence>
<dbReference type="InterPro" id="IPR036938">
    <property type="entry name" value="PAP2/HPO_sf"/>
</dbReference>
<dbReference type="GO" id="GO:0005886">
    <property type="term" value="C:plasma membrane"/>
    <property type="evidence" value="ECO:0007669"/>
    <property type="project" value="UniProtKB-SubCell"/>
</dbReference>
<feature type="domain" description="Phosphatidic acid phosphatase type 2/haloperoxidase" evidence="8">
    <location>
        <begin position="76"/>
        <end position="186"/>
    </location>
</feature>
<organism evidence="9">
    <name type="scientific">termite gut metagenome</name>
    <dbReference type="NCBI Taxonomy" id="433724"/>
    <lineage>
        <taxon>unclassified sequences</taxon>
        <taxon>metagenomes</taxon>
        <taxon>organismal metagenomes</taxon>
    </lineage>
</organism>
<evidence type="ECO:0000259" key="8">
    <source>
        <dbReference type="SMART" id="SM00014"/>
    </source>
</evidence>
<dbReference type="Gene3D" id="1.20.144.10">
    <property type="entry name" value="Phosphatidic acid phosphatase type 2/haloperoxidase"/>
    <property type="match status" value="1"/>
</dbReference>
<keyword evidence="5 7" id="KW-1133">Transmembrane helix</keyword>
<dbReference type="SMART" id="SM00014">
    <property type="entry name" value="acidPPc"/>
    <property type="match status" value="1"/>
</dbReference>
<evidence type="ECO:0000256" key="3">
    <source>
        <dbReference type="ARBA" id="ARBA00022692"/>
    </source>
</evidence>
<evidence type="ECO:0000256" key="1">
    <source>
        <dbReference type="ARBA" id="ARBA00004651"/>
    </source>
</evidence>
<feature type="transmembrane region" description="Helical" evidence="7">
    <location>
        <begin position="48"/>
        <end position="66"/>
    </location>
</feature>
<protein>
    <recommendedName>
        <fullName evidence="8">Phosphatidic acid phosphatase type 2/haloperoxidase domain-containing protein</fullName>
    </recommendedName>
</protein>
<evidence type="ECO:0000256" key="7">
    <source>
        <dbReference type="SAM" id="Phobius"/>
    </source>
</evidence>
<comment type="caution">
    <text evidence="9">The sequence shown here is derived from an EMBL/GenBank/DDBJ whole genome shotgun (WGS) entry which is preliminary data.</text>
</comment>
<comment type="subcellular location">
    <subcellularLocation>
        <location evidence="1">Cell membrane</location>
        <topology evidence="1">Multi-pass membrane protein</topology>
    </subcellularLocation>
</comment>
<feature type="transmembrane region" description="Helical" evidence="7">
    <location>
        <begin position="171"/>
        <end position="188"/>
    </location>
</feature>
<evidence type="ECO:0000256" key="4">
    <source>
        <dbReference type="ARBA" id="ARBA00022801"/>
    </source>
</evidence>
<dbReference type="EMBL" id="SNRY01003920">
    <property type="protein sequence ID" value="KAA6319314.1"/>
    <property type="molecule type" value="Genomic_DNA"/>
</dbReference>
<keyword evidence="2" id="KW-1003">Cell membrane</keyword>
<evidence type="ECO:0000256" key="5">
    <source>
        <dbReference type="ARBA" id="ARBA00022989"/>
    </source>
</evidence>
<keyword evidence="6 7" id="KW-0472">Membrane</keyword>
<sequence>MKKTAIVLLVLLTGTQVFAQNWDIHTLSKINNLNGIFVRNYSKVLSGSTPYIAVGIPVGMAVYAGFHKNEKLLADALYIGSSVGEAMVTAYGMKYLSERERPFNRYPDKINAQIYSDGFSFPSAHTATAFSLATSLSIRYPKWYVIVPSTIWACSVGFSRMNEGVHYPSDVIAGALIGSGCAIINLYVNRWLRELVFHSRFSIH</sequence>
<accession>A0A5J4QEP5</accession>
<dbReference type="AlphaFoldDB" id="A0A5J4QEP5"/>